<evidence type="ECO:0000256" key="1">
    <source>
        <dbReference type="SAM" id="MobiDB-lite"/>
    </source>
</evidence>
<comment type="caution">
    <text evidence="2">The sequence shown here is derived from an EMBL/GenBank/DDBJ whole genome shotgun (WGS) entry which is preliminary data.</text>
</comment>
<evidence type="ECO:0000313" key="2">
    <source>
        <dbReference type="EMBL" id="OGY56752.1"/>
    </source>
</evidence>
<dbReference type="Proteomes" id="UP000178179">
    <property type="component" value="Unassembled WGS sequence"/>
</dbReference>
<accession>A0A1G1YWI9</accession>
<name>A0A1G1YWI9_9BACT</name>
<dbReference type="EMBL" id="MHIS01000008">
    <property type="protein sequence ID" value="OGY56752.1"/>
    <property type="molecule type" value="Genomic_DNA"/>
</dbReference>
<sequence length="121" mass="12658">MDHGLFGPRGPRRDSLVGGGAGGGGGATSEATPLQWVVRGDVTIPVTVHVELPAAIDTETGSSAQRALVDRAITYLRSALGVGDGPRSDVNEKGVHDVFVDYEHAEVDPDELILHFSDDAI</sequence>
<organism evidence="2 3">
    <name type="scientific">Candidatus Colwellbacteria bacterium GWA2_46_10</name>
    <dbReference type="NCBI Taxonomy" id="1797684"/>
    <lineage>
        <taxon>Bacteria</taxon>
        <taxon>Candidatus Colwelliibacteriota</taxon>
    </lineage>
</organism>
<dbReference type="AlphaFoldDB" id="A0A1G1YWI9"/>
<evidence type="ECO:0000313" key="3">
    <source>
        <dbReference type="Proteomes" id="UP000178179"/>
    </source>
</evidence>
<protein>
    <submittedName>
        <fullName evidence="2">Uncharacterized protein</fullName>
    </submittedName>
</protein>
<feature type="region of interest" description="Disordered" evidence="1">
    <location>
        <begin position="1"/>
        <end position="32"/>
    </location>
</feature>
<gene>
    <name evidence="2" type="ORF">A2119_01770</name>
</gene>
<feature type="compositionally biased region" description="Gly residues" evidence="1">
    <location>
        <begin position="17"/>
        <end position="27"/>
    </location>
</feature>
<reference evidence="2 3" key="1">
    <citation type="journal article" date="2016" name="Nat. Commun.">
        <title>Thousands of microbial genomes shed light on interconnected biogeochemical processes in an aquifer system.</title>
        <authorList>
            <person name="Anantharaman K."/>
            <person name="Brown C.T."/>
            <person name="Hug L.A."/>
            <person name="Sharon I."/>
            <person name="Castelle C.J."/>
            <person name="Probst A.J."/>
            <person name="Thomas B.C."/>
            <person name="Singh A."/>
            <person name="Wilkins M.J."/>
            <person name="Karaoz U."/>
            <person name="Brodie E.L."/>
            <person name="Williams K.H."/>
            <person name="Hubbard S.S."/>
            <person name="Banfield J.F."/>
        </authorList>
    </citation>
    <scope>NUCLEOTIDE SEQUENCE [LARGE SCALE GENOMIC DNA]</scope>
</reference>
<proteinExistence type="predicted"/>